<evidence type="ECO:0000313" key="1">
    <source>
        <dbReference type="EMBL" id="RUT68370.1"/>
    </source>
</evidence>
<accession>A0A434A1V6</accession>
<sequence>MFGCMAIFVIISSCSVDSMEDVKKINAENQNQFSRTAIDSLSTGTINTLDYGDNDKDKVKD</sequence>
<protein>
    <submittedName>
        <fullName evidence="1">Uncharacterized protein</fullName>
    </submittedName>
</protein>
<dbReference type="AlphaFoldDB" id="A0A434A1V6"/>
<comment type="caution">
    <text evidence="1">The sequence shown here is derived from an EMBL/GenBank/DDBJ whole genome shotgun (WGS) entry which is preliminary data.</text>
</comment>
<dbReference type="EMBL" id="QWDM01000018">
    <property type="protein sequence ID" value="RUT68370.1"/>
    <property type="molecule type" value="Genomic_DNA"/>
</dbReference>
<dbReference type="Proteomes" id="UP000288102">
    <property type="component" value="Unassembled WGS sequence"/>
</dbReference>
<name>A0A434A1V6_9FLAO</name>
<evidence type="ECO:0000313" key="2">
    <source>
        <dbReference type="Proteomes" id="UP000288102"/>
    </source>
</evidence>
<gene>
    <name evidence="1" type="ORF">D0817_21850</name>
</gene>
<keyword evidence="2" id="KW-1185">Reference proteome</keyword>
<reference evidence="2" key="1">
    <citation type="journal article" date="2019" name="Syst. Appl. Microbiol.">
        <title>Flavobacterium circumlabens sp. nov. and Flavobacterium cupreum sp. nov., two psychrotrophic species isolated from Antarctic environmental samples.</title>
        <authorList>
            <person name="Kralova S."/>
            <person name="Busse H.-J."/>
            <person name="Svec P."/>
            <person name="Maslanova I."/>
            <person name="Stankova E."/>
            <person name="Bartak M."/>
            <person name="Sedlacek I."/>
        </authorList>
    </citation>
    <scope>NUCLEOTIDE SEQUENCE [LARGE SCALE GENOMIC DNA]</scope>
    <source>
        <strain evidence="2">CCM 8825</strain>
    </source>
</reference>
<proteinExistence type="predicted"/>
<organism evidence="1 2">
    <name type="scientific">Flavobacterium cupreum</name>
    <dbReference type="NCBI Taxonomy" id="2133766"/>
    <lineage>
        <taxon>Bacteria</taxon>
        <taxon>Pseudomonadati</taxon>
        <taxon>Bacteroidota</taxon>
        <taxon>Flavobacteriia</taxon>
        <taxon>Flavobacteriales</taxon>
        <taxon>Flavobacteriaceae</taxon>
        <taxon>Flavobacterium</taxon>
    </lineage>
</organism>